<dbReference type="InterPro" id="IPR013022">
    <property type="entry name" value="Xyl_isomerase-like_TIM-brl"/>
</dbReference>
<gene>
    <name evidence="2" type="ORF">FHS12_000859</name>
</gene>
<dbReference type="SUPFAM" id="SSF51658">
    <property type="entry name" value="Xylose isomerase-like"/>
    <property type="match status" value="1"/>
</dbReference>
<dbReference type="InterPro" id="IPR050312">
    <property type="entry name" value="IolE/XylAMocC-like"/>
</dbReference>
<proteinExistence type="predicted"/>
<evidence type="ECO:0000259" key="1">
    <source>
        <dbReference type="Pfam" id="PF01261"/>
    </source>
</evidence>
<dbReference type="PANTHER" id="PTHR12110">
    <property type="entry name" value="HYDROXYPYRUVATE ISOMERASE"/>
    <property type="match status" value="1"/>
</dbReference>
<dbReference type="EMBL" id="JACHXG010000002">
    <property type="protein sequence ID" value="MBB3087926.1"/>
    <property type="molecule type" value="Genomic_DNA"/>
</dbReference>
<sequence>MSTLSPNQEQTVTHPILVQEQHVPGRDVEEKFEVARSWGFDGLELRGQGDYALEKRLPELRRAHANGVVMPTVCVEMLHFVGAFDPDLAEDAVRQLTSQLTVMAELGGVGVMTPASYGMFSLRLPPFTPPRSPEDDQKQLVDAFGRLAEHAAEVGTHILLEPLNRYEDHMINSIAQGVALCREVDNPAFRLAPDTYHMNIEEADPARSLADAIEFIAHVQASDSNRLEPGAGHVDWALEMSTLRAAGYVGPIAVESRLSGPAEVVLPTVPPLLRRHLT</sequence>
<organism evidence="2 3">
    <name type="scientific">Nocardioides albus</name>
    <dbReference type="NCBI Taxonomy" id="1841"/>
    <lineage>
        <taxon>Bacteria</taxon>
        <taxon>Bacillati</taxon>
        <taxon>Actinomycetota</taxon>
        <taxon>Actinomycetes</taxon>
        <taxon>Propionibacteriales</taxon>
        <taxon>Nocardioidaceae</taxon>
        <taxon>Nocardioides</taxon>
    </lineage>
</organism>
<protein>
    <submittedName>
        <fullName evidence="2">Sugar phosphate isomerase/epimerase</fullName>
    </submittedName>
</protein>
<dbReference type="InterPro" id="IPR036237">
    <property type="entry name" value="Xyl_isomerase-like_sf"/>
</dbReference>
<reference evidence="2 3" key="1">
    <citation type="submission" date="2020-08" db="EMBL/GenBank/DDBJ databases">
        <title>Genomic Encyclopedia of Type Strains, Phase III (KMG-III): the genomes of soil and plant-associated and newly described type strains.</title>
        <authorList>
            <person name="Whitman W."/>
        </authorList>
    </citation>
    <scope>NUCLEOTIDE SEQUENCE [LARGE SCALE GENOMIC DNA]</scope>
    <source>
        <strain evidence="2 3">CECT 3302</strain>
    </source>
</reference>
<evidence type="ECO:0000313" key="2">
    <source>
        <dbReference type="EMBL" id="MBB3087926.1"/>
    </source>
</evidence>
<feature type="domain" description="Xylose isomerase-like TIM barrel" evidence="1">
    <location>
        <begin position="32"/>
        <end position="258"/>
    </location>
</feature>
<keyword evidence="2" id="KW-0413">Isomerase</keyword>
<keyword evidence="3" id="KW-1185">Reference proteome</keyword>
<dbReference type="Gene3D" id="3.20.20.150">
    <property type="entry name" value="Divalent-metal-dependent TIM barrel enzymes"/>
    <property type="match status" value="1"/>
</dbReference>
<evidence type="ECO:0000313" key="3">
    <source>
        <dbReference type="Proteomes" id="UP000577707"/>
    </source>
</evidence>
<dbReference type="Proteomes" id="UP000577707">
    <property type="component" value="Unassembled WGS sequence"/>
</dbReference>
<dbReference type="GO" id="GO:0016853">
    <property type="term" value="F:isomerase activity"/>
    <property type="evidence" value="ECO:0007669"/>
    <property type="project" value="UniProtKB-KW"/>
</dbReference>
<dbReference type="AlphaFoldDB" id="A0A7W5F7D7"/>
<accession>A0A7W5F7D7</accession>
<name>A0A7W5F7D7_9ACTN</name>
<dbReference type="RefSeq" id="WP_183542584.1">
    <property type="nucleotide sequence ID" value="NZ_BMQT01000004.1"/>
</dbReference>
<dbReference type="Pfam" id="PF01261">
    <property type="entry name" value="AP_endonuc_2"/>
    <property type="match status" value="1"/>
</dbReference>
<comment type="caution">
    <text evidence="2">The sequence shown here is derived from an EMBL/GenBank/DDBJ whole genome shotgun (WGS) entry which is preliminary data.</text>
</comment>